<dbReference type="GO" id="GO:0007267">
    <property type="term" value="P:cell-cell signaling"/>
    <property type="evidence" value="ECO:0007669"/>
    <property type="project" value="TreeGrafter"/>
</dbReference>
<evidence type="ECO:0000256" key="3">
    <source>
        <dbReference type="ARBA" id="ARBA00022525"/>
    </source>
</evidence>
<dbReference type="PANTHER" id="PTHR15258">
    <property type="entry name" value="FGF BINDING PROTEIN-RELATED"/>
    <property type="match status" value="1"/>
</dbReference>
<feature type="signal peptide" evidence="8">
    <location>
        <begin position="1"/>
        <end position="21"/>
    </location>
</feature>
<evidence type="ECO:0000256" key="4">
    <source>
        <dbReference type="ARBA" id="ARBA00022729"/>
    </source>
</evidence>
<evidence type="ECO:0000256" key="7">
    <source>
        <dbReference type="SAM" id="MobiDB-lite"/>
    </source>
</evidence>
<dbReference type="Proteomes" id="UP001059041">
    <property type="component" value="Linkage Group LG10"/>
</dbReference>
<evidence type="ECO:0008006" key="11">
    <source>
        <dbReference type="Google" id="ProtNLM"/>
    </source>
</evidence>
<evidence type="ECO:0000256" key="8">
    <source>
        <dbReference type="SAM" id="SignalP"/>
    </source>
</evidence>
<gene>
    <name evidence="9" type="ORF">IRJ41_017157</name>
</gene>
<evidence type="ECO:0000256" key="5">
    <source>
        <dbReference type="ARBA" id="ARBA00023157"/>
    </source>
</evidence>
<dbReference type="OrthoDB" id="8803710at2759"/>
<keyword evidence="5" id="KW-1015">Disulfide bond</keyword>
<feature type="compositionally biased region" description="Basic and acidic residues" evidence="7">
    <location>
        <begin position="160"/>
        <end position="189"/>
    </location>
</feature>
<reference evidence="9" key="1">
    <citation type="submission" date="2021-02" db="EMBL/GenBank/DDBJ databases">
        <title>Comparative genomics reveals that relaxation of natural selection precedes convergent phenotypic evolution of cavefish.</title>
        <authorList>
            <person name="Peng Z."/>
        </authorList>
    </citation>
    <scope>NUCLEOTIDE SEQUENCE</scope>
    <source>
        <tissue evidence="9">Muscle</tissue>
    </source>
</reference>
<comment type="caution">
    <text evidence="9">The sequence shown here is derived from an EMBL/GenBank/DDBJ whole genome shotgun (WGS) entry which is preliminary data.</text>
</comment>
<dbReference type="EMBL" id="JAFHDT010000010">
    <property type="protein sequence ID" value="KAI7804725.1"/>
    <property type="molecule type" value="Genomic_DNA"/>
</dbReference>
<keyword evidence="10" id="KW-1185">Reference proteome</keyword>
<name>A0A9W7TWA7_TRIRA</name>
<protein>
    <recommendedName>
        <fullName evidence="11">Fibroblast growth factor-binding protein 1</fullName>
    </recommendedName>
</protein>
<evidence type="ECO:0000256" key="2">
    <source>
        <dbReference type="ARBA" id="ARBA00008326"/>
    </source>
</evidence>
<feature type="region of interest" description="Disordered" evidence="7">
    <location>
        <begin position="139"/>
        <end position="202"/>
    </location>
</feature>
<evidence type="ECO:0000256" key="1">
    <source>
        <dbReference type="ARBA" id="ARBA00004613"/>
    </source>
</evidence>
<feature type="region of interest" description="Disordered" evidence="7">
    <location>
        <begin position="23"/>
        <end position="52"/>
    </location>
</feature>
<dbReference type="InterPro" id="IPR010510">
    <property type="entry name" value="FGF1-bd"/>
</dbReference>
<keyword evidence="6" id="KW-0340">Growth factor binding</keyword>
<comment type="subcellular location">
    <subcellularLocation>
        <location evidence="1">Secreted</location>
    </subcellularLocation>
</comment>
<accession>A0A9W7TWA7</accession>
<dbReference type="AlphaFoldDB" id="A0A9W7TWA7"/>
<dbReference type="PANTHER" id="PTHR15258:SF3">
    <property type="entry name" value="FIBROBLAST GROWTH FACTOR-BINDING PROTEIN 3"/>
    <property type="match status" value="1"/>
</dbReference>
<keyword evidence="3" id="KW-0964">Secreted</keyword>
<evidence type="ECO:0000256" key="6">
    <source>
        <dbReference type="ARBA" id="ARBA00023183"/>
    </source>
</evidence>
<comment type="similarity">
    <text evidence="2">Belongs to the fibroblast growth factor-binding protein family.</text>
</comment>
<evidence type="ECO:0000313" key="10">
    <source>
        <dbReference type="Proteomes" id="UP001059041"/>
    </source>
</evidence>
<dbReference type="GO" id="GO:0019838">
    <property type="term" value="F:growth factor binding"/>
    <property type="evidence" value="ECO:0007669"/>
    <property type="project" value="UniProtKB-KW"/>
</dbReference>
<keyword evidence="4 8" id="KW-0732">Signal</keyword>
<dbReference type="GO" id="GO:0005576">
    <property type="term" value="C:extracellular region"/>
    <property type="evidence" value="ECO:0007669"/>
    <property type="project" value="UniProtKB-SubCell"/>
</dbReference>
<sequence>MQGRSLLFTLSLLFLLSLSEPKKKSKQPSDAVDGSHSTTVKASLPSGQLSTKDGHRCTWEALERGTNILLTMSCSIPGEEGRRPPYTCQFAGKPWECSAYSSQSSQYWKQVMSKFKKRNNACQGEKVLKTRLCKKDPSVSHMKLTERSEDETTTPVSQGARDESKRKTEVSARKSKGVKKEKEEKREEDGIGEVVNDGYQNTEPDVSYCAEGWSSICRFFVKFFEG</sequence>
<feature type="compositionally biased region" description="Polar residues" evidence="7">
    <location>
        <begin position="35"/>
        <end position="51"/>
    </location>
</feature>
<organism evidence="9 10">
    <name type="scientific">Triplophysa rosa</name>
    <name type="common">Cave loach</name>
    <dbReference type="NCBI Taxonomy" id="992332"/>
    <lineage>
        <taxon>Eukaryota</taxon>
        <taxon>Metazoa</taxon>
        <taxon>Chordata</taxon>
        <taxon>Craniata</taxon>
        <taxon>Vertebrata</taxon>
        <taxon>Euteleostomi</taxon>
        <taxon>Actinopterygii</taxon>
        <taxon>Neopterygii</taxon>
        <taxon>Teleostei</taxon>
        <taxon>Ostariophysi</taxon>
        <taxon>Cypriniformes</taxon>
        <taxon>Nemacheilidae</taxon>
        <taxon>Triplophysa</taxon>
    </lineage>
</organism>
<evidence type="ECO:0000313" key="9">
    <source>
        <dbReference type="EMBL" id="KAI7804725.1"/>
    </source>
</evidence>
<dbReference type="Pfam" id="PF06473">
    <property type="entry name" value="FGF-BP1"/>
    <property type="match status" value="1"/>
</dbReference>
<proteinExistence type="inferred from homology"/>
<feature type="chain" id="PRO_5040812041" description="Fibroblast growth factor-binding protein 1" evidence="8">
    <location>
        <begin position="22"/>
        <end position="226"/>
    </location>
</feature>